<keyword evidence="13" id="KW-1185">Reference proteome</keyword>
<evidence type="ECO:0000256" key="9">
    <source>
        <dbReference type="ARBA" id="ARBA00022970"/>
    </source>
</evidence>
<protein>
    <recommendedName>
        <fullName evidence="3">Cell division ATP-binding protein FtsE</fullName>
    </recommendedName>
</protein>
<dbReference type="OrthoDB" id="9802264at2"/>
<name>A0A318PPX6_KOMXY</name>
<evidence type="ECO:0000256" key="4">
    <source>
        <dbReference type="ARBA" id="ARBA00022448"/>
    </source>
</evidence>
<evidence type="ECO:0000313" key="13">
    <source>
        <dbReference type="Proteomes" id="UP000248257"/>
    </source>
</evidence>
<dbReference type="GO" id="GO:0005886">
    <property type="term" value="C:plasma membrane"/>
    <property type="evidence" value="ECO:0007669"/>
    <property type="project" value="UniProtKB-ARBA"/>
</dbReference>
<dbReference type="InterPro" id="IPR018449">
    <property type="entry name" value="NIL_domain"/>
</dbReference>
<dbReference type="InterPro" id="IPR017871">
    <property type="entry name" value="ABC_transporter-like_CS"/>
</dbReference>
<dbReference type="CDD" id="cd03258">
    <property type="entry name" value="ABC_MetN_methionine_transporter"/>
    <property type="match status" value="1"/>
</dbReference>
<dbReference type="Pfam" id="PF00005">
    <property type="entry name" value="ABC_tran"/>
    <property type="match status" value="1"/>
</dbReference>
<dbReference type="PANTHER" id="PTHR43166:SF30">
    <property type="entry name" value="METHIONINE IMPORT ATP-BINDING PROTEIN METN"/>
    <property type="match status" value="1"/>
</dbReference>
<dbReference type="EMBL" id="NKUC01000003">
    <property type="protein sequence ID" value="PYD58331.1"/>
    <property type="molecule type" value="Genomic_DNA"/>
</dbReference>
<proteinExistence type="inferred from homology"/>
<dbReference type="InterPro" id="IPR003439">
    <property type="entry name" value="ABC_transporter-like_ATP-bd"/>
</dbReference>
<dbReference type="Gene3D" id="3.40.50.300">
    <property type="entry name" value="P-loop containing nucleotide triphosphate hydrolases"/>
    <property type="match status" value="1"/>
</dbReference>
<keyword evidence="8" id="KW-1278">Translocase</keyword>
<dbReference type="GO" id="GO:0006865">
    <property type="term" value="P:amino acid transport"/>
    <property type="evidence" value="ECO:0007669"/>
    <property type="project" value="UniProtKB-KW"/>
</dbReference>
<evidence type="ECO:0000256" key="8">
    <source>
        <dbReference type="ARBA" id="ARBA00022967"/>
    </source>
</evidence>
<feature type="domain" description="ABC transporter" evidence="11">
    <location>
        <begin position="6"/>
        <end position="241"/>
    </location>
</feature>
<dbReference type="SMART" id="SM00930">
    <property type="entry name" value="NIL"/>
    <property type="match status" value="1"/>
</dbReference>
<reference evidence="12 13" key="1">
    <citation type="submission" date="2017-07" db="EMBL/GenBank/DDBJ databases">
        <title>A draft genome sequence of Komagataeibacter xylinus LMG 1515.</title>
        <authorList>
            <person name="Skraban J."/>
            <person name="Cleenwerck I."/>
            <person name="Vandamme P."/>
            <person name="Trcek J."/>
        </authorList>
    </citation>
    <scope>NUCLEOTIDE SEQUENCE [LARGE SCALE GENOMIC DNA]</scope>
    <source>
        <strain evidence="12 13">LMG 1515</strain>
    </source>
</reference>
<dbReference type="InterPro" id="IPR045865">
    <property type="entry name" value="ACT-like_dom_sf"/>
</dbReference>
<dbReference type="GO" id="GO:0005524">
    <property type="term" value="F:ATP binding"/>
    <property type="evidence" value="ECO:0007669"/>
    <property type="project" value="UniProtKB-KW"/>
</dbReference>
<accession>A0A318PPX6</accession>
<dbReference type="STRING" id="1220579.GCA_001571345_00624"/>
<comment type="function">
    <text evidence="1">Part of the ABC transporter FtsEX involved in cellular division. Important for assembly or stability of the septal ring.</text>
</comment>
<keyword evidence="10" id="KW-0472">Membrane</keyword>
<dbReference type="InterPro" id="IPR050086">
    <property type="entry name" value="MetN_ABC_transporter-like"/>
</dbReference>
<dbReference type="RefSeq" id="WP_061271897.1">
    <property type="nucleotide sequence ID" value="NZ_CBCRXN010000012.1"/>
</dbReference>
<dbReference type="SUPFAM" id="SSF52540">
    <property type="entry name" value="P-loop containing nucleoside triphosphate hydrolases"/>
    <property type="match status" value="1"/>
</dbReference>
<dbReference type="Pfam" id="PF09383">
    <property type="entry name" value="NIL"/>
    <property type="match status" value="1"/>
</dbReference>
<evidence type="ECO:0000256" key="5">
    <source>
        <dbReference type="ARBA" id="ARBA00022475"/>
    </source>
</evidence>
<keyword evidence="9" id="KW-0029">Amino-acid transport</keyword>
<dbReference type="PANTHER" id="PTHR43166">
    <property type="entry name" value="AMINO ACID IMPORT ATP-BINDING PROTEIN"/>
    <property type="match status" value="1"/>
</dbReference>
<evidence type="ECO:0000256" key="3">
    <source>
        <dbReference type="ARBA" id="ARBA00020019"/>
    </source>
</evidence>
<dbReference type="Proteomes" id="UP000248257">
    <property type="component" value="Unassembled WGS sequence"/>
</dbReference>
<keyword evidence="6" id="KW-0547">Nucleotide-binding</keyword>
<dbReference type="SUPFAM" id="SSF55021">
    <property type="entry name" value="ACT-like"/>
    <property type="match status" value="1"/>
</dbReference>
<evidence type="ECO:0000256" key="6">
    <source>
        <dbReference type="ARBA" id="ARBA00022741"/>
    </source>
</evidence>
<evidence type="ECO:0000313" key="12">
    <source>
        <dbReference type="EMBL" id="PYD58331.1"/>
    </source>
</evidence>
<dbReference type="PROSITE" id="PS00211">
    <property type="entry name" value="ABC_TRANSPORTER_1"/>
    <property type="match status" value="1"/>
</dbReference>
<gene>
    <name evidence="12" type="ORF">CFR75_02935</name>
</gene>
<keyword evidence="5" id="KW-1003">Cell membrane</keyword>
<dbReference type="InterPro" id="IPR003593">
    <property type="entry name" value="AAA+_ATPase"/>
</dbReference>
<evidence type="ECO:0000256" key="10">
    <source>
        <dbReference type="ARBA" id="ARBA00023136"/>
    </source>
</evidence>
<dbReference type="SMART" id="SM00382">
    <property type="entry name" value="AAA"/>
    <property type="match status" value="1"/>
</dbReference>
<evidence type="ECO:0000256" key="7">
    <source>
        <dbReference type="ARBA" id="ARBA00022840"/>
    </source>
</evidence>
<dbReference type="PROSITE" id="PS50893">
    <property type="entry name" value="ABC_TRANSPORTER_2"/>
    <property type="match status" value="1"/>
</dbReference>
<dbReference type="InterPro" id="IPR041701">
    <property type="entry name" value="MetN_ABC"/>
</dbReference>
<evidence type="ECO:0000256" key="1">
    <source>
        <dbReference type="ARBA" id="ARBA00002579"/>
    </source>
</evidence>
<comment type="similarity">
    <text evidence="2">Belongs to the ABC transporter superfamily.</text>
</comment>
<dbReference type="GO" id="GO:0016887">
    <property type="term" value="F:ATP hydrolysis activity"/>
    <property type="evidence" value="ECO:0007669"/>
    <property type="project" value="InterPro"/>
</dbReference>
<evidence type="ECO:0000259" key="11">
    <source>
        <dbReference type="PROSITE" id="PS50893"/>
    </source>
</evidence>
<comment type="caution">
    <text evidence="12">The sequence shown here is derived from an EMBL/GenBank/DDBJ whole genome shotgun (WGS) entry which is preliminary data.</text>
</comment>
<dbReference type="AlphaFoldDB" id="A0A318PPX6"/>
<dbReference type="FunFam" id="3.40.50.300:FF:000056">
    <property type="entry name" value="Cell division ATP-binding protein FtsE"/>
    <property type="match status" value="1"/>
</dbReference>
<evidence type="ECO:0000256" key="2">
    <source>
        <dbReference type="ARBA" id="ARBA00005417"/>
    </source>
</evidence>
<dbReference type="InterPro" id="IPR027417">
    <property type="entry name" value="P-loop_NTPase"/>
</dbReference>
<sequence length="344" mass="36579">MDVNVVDVRHVSRRFGGHVALDDVSFSVAKGEILGVIGRSGAGKSSLLRCLGALDRPDAGQILIEGQDITTLPQAGLVALRRRIGFVFQHFNLLSSRTVAGNISLPLEIAGVPRADRPQRIAELLALVGLSAHGDKWPAQLSGGQKQRVGIARALANDPALLLCDEATSALDPETTTAILDLLAEINRELGLTIILITHEMDVIRRIATHLVVLDQGHIVENAPTLAIMGAATQSAVTEALLSETQPQVPPALRARLVAEPAPDGWAIIRIRLAGEAAWQPMLSLLGQQYGVEATVLQGGTTEIAGQPFADQIVSVTGYCAEIHDFLTQFDPSLKVLGHVPADH</sequence>
<organism evidence="12 13">
    <name type="scientific">Komagataeibacter xylinus</name>
    <name type="common">Gluconacetobacter xylinus</name>
    <dbReference type="NCBI Taxonomy" id="28448"/>
    <lineage>
        <taxon>Bacteria</taxon>
        <taxon>Pseudomonadati</taxon>
        <taxon>Pseudomonadota</taxon>
        <taxon>Alphaproteobacteria</taxon>
        <taxon>Acetobacterales</taxon>
        <taxon>Acetobacteraceae</taxon>
        <taxon>Komagataeibacter</taxon>
    </lineage>
</organism>
<dbReference type="Gene3D" id="3.30.70.260">
    <property type="match status" value="1"/>
</dbReference>
<keyword evidence="7 12" id="KW-0067">ATP-binding</keyword>
<keyword evidence="4" id="KW-0813">Transport</keyword>